<gene>
    <name evidence="4" type="ORF">I6G80_10550</name>
</gene>
<dbReference type="InterPro" id="IPR007685">
    <property type="entry name" value="RelA_SpoT"/>
</dbReference>
<sequence>MSELMDKKSFFEKYRIKEETFEGTDLKWEELKSIYNDYISYRPLLESTGKTIADLLRTHPDAHTVRMRIKNPEHLIEKLIRKKAENNDFSFDLKDYKTKITDLIGVRVLHLYKDQAINLDEMIRENWELAEPVTIYFRHGDIDDDEKAELEAEGKFNVKKHSAGYRSWHYLIKSRLTKEETLAEIQIRTIFEEGWSEIDHQLRYPYYVGDQILTNQLLVLNRLAGSADEMVNSIKETLERFKELNKEKQESQDTIEELRKEIRNLNLKKPQSESLLELVNNIERKQSYFSIPDFSHLAEAMERAQKIGGIDALKRAAESISIAQIASKPTKENK</sequence>
<dbReference type="SMART" id="SM00954">
    <property type="entry name" value="RelA_SpoT"/>
    <property type="match status" value="1"/>
</dbReference>
<comment type="pathway">
    <text evidence="1">Purine metabolism; ppGpp biosynthesis; ppGpp from GTP: step 1/2.</text>
</comment>
<dbReference type="Pfam" id="PF04607">
    <property type="entry name" value="RelA_SpoT"/>
    <property type="match status" value="1"/>
</dbReference>
<dbReference type="Proteomes" id="UP000595038">
    <property type="component" value="Chromosome"/>
</dbReference>
<name>A0AB37GST1_BACLI</name>
<dbReference type="RefSeq" id="WP_017474640.1">
    <property type="nucleotide sequence ID" value="NZ_CAVNYF010000003.1"/>
</dbReference>
<dbReference type="EMBL" id="CP065647">
    <property type="protein sequence ID" value="QPR74653.1"/>
    <property type="molecule type" value="Genomic_DNA"/>
</dbReference>
<keyword evidence="2" id="KW-0175">Coiled coil</keyword>
<feature type="domain" description="RelA/SpoT" evidence="3">
    <location>
        <begin position="67"/>
        <end position="210"/>
    </location>
</feature>
<evidence type="ECO:0000313" key="5">
    <source>
        <dbReference type="Proteomes" id="UP000595038"/>
    </source>
</evidence>
<dbReference type="AlphaFoldDB" id="A0AB37GST1"/>
<protein>
    <recommendedName>
        <fullName evidence="3">RelA/SpoT domain-containing protein</fullName>
    </recommendedName>
</protein>
<dbReference type="PANTHER" id="PTHR41773:SF1">
    <property type="entry name" value="RELA_SPOT DOMAIN-CONTAINING PROTEIN"/>
    <property type="match status" value="1"/>
</dbReference>
<dbReference type="SUPFAM" id="SSF81301">
    <property type="entry name" value="Nucleotidyltransferase"/>
    <property type="match status" value="1"/>
</dbReference>
<dbReference type="CDD" id="cd05399">
    <property type="entry name" value="NT_Rel-Spo_like"/>
    <property type="match status" value="1"/>
</dbReference>
<dbReference type="Gene3D" id="3.30.460.10">
    <property type="entry name" value="Beta Polymerase, domain 2"/>
    <property type="match status" value="1"/>
</dbReference>
<feature type="coiled-coil region" evidence="2">
    <location>
        <begin position="227"/>
        <end position="275"/>
    </location>
</feature>
<reference evidence="4 5" key="1">
    <citation type="submission" date="2020-12" db="EMBL/GenBank/DDBJ databases">
        <title>FDA dAtabase for Regulatory Grade micrObial Sequences (FDA-ARGOS): Supporting development and validation of Infectious Disease Dx tests.</title>
        <authorList>
            <person name="Nelson B."/>
            <person name="Plummer A."/>
            <person name="Tallon L."/>
            <person name="Sadzewicz L."/>
            <person name="Zhao X."/>
            <person name="Boylan J."/>
            <person name="Ott S."/>
            <person name="Bowen H."/>
            <person name="Vavikolanu K."/>
            <person name="Mehta A."/>
            <person name="Aluvathingal J."/>
            <person name="Nadendla S."/>
            <person name="Myers T."/>
            <person name="Yan Y."/>
            <person name="Sichtig H."/>
        </authorList>
    </citation>
    <scope>NUCLEOTIDE SEQUENCE [LARGE SCALE GENOMIC DNA]</scope>
    <source>
        <strain evidence="4 5">FDAARGOS_923</strain>
    </source>
</reference>
<dbReference type="InterPro" id="IPR043519">
    <property type="entry name" value="NT_sf"/>
</dbReference>
<organism evidence="4 5">
    <name type="scientific">Bacillus licheniformis</name>
    <dbReference type="NCBI Taxonomy" id="1402"/>
    <lineage>
        <taxon>Bacteria</taxon>
        <taxon>Bacillati</taxon>
        <taxon>Bacillota</taxon>
        <taxon>Bacilli</taxon>
        <taxon>Bacillales</taxon>
        <taxon>Bacillaceae</taxon>
        <taxon>Bacillus</taxon>
    </lineage>
</organism>
<proteinExistence type="predicted"/>
<evidence type="ECO:0000259" key="3">
    <source>
        <dbReference type="SMART" id="SM00954"/>
    </source>
</evidence>
<evidence type="ECO:0000256" key="2">
    <source>
        <dbReference type="SAM" id="Coils"/>
    </source>
</evidence>
<accession>A0AB37GST1</accession>
<evidence type="ECO:0000256" key="1">
    <source>
        <dbReference type="ARBA" id="ARBA00004976"/>
    </source>
</evidence>
<evidence type="ECO:0000313" key="4">
    <source>
        <dbReference type="EMBL" id="QPR74653.1"/>
    </source>
</evidence>
<dbReference type="GO" id="GO:0015969">
    <property type="term" value="P:guanosine tetraphosphate metabolic process"/>
    <property type="evidence" value="ECO:0007669"/>
    <property type="project" value="InterPro"/>
</dbReference>
<dbReference type="PANTHER" id="PTHR41773">
    <property type="entry name" value="GTP PYROPHOSPHATASE-RELATED"/>
    <property type="match status" value="1"/>
</dbReference>